<protein>
    <submittedName>
        <fullName evidence="5">AraC family transcriptional regulator</fullName>
    </submittedName>
</protein>
<evidence type="ECO:0000259" key="4">
    <source>
        <dbReference type="PROSITE" id="PS01124"/>
    </source>
</evidence>
<organism evidence="5 6">
    <name type="scientific">Spirosoma sordidisoli</name>
    <dbReference type="NCBI Taxonomy" id="2502893"/>
    <lineage>
        <taxon>Bacteria</taxon>
        <taxon>Pseudomonadati</taxon>
        <taxon>Bacteroidota</taxon>
        <taxon>Cytophagia</taxon>
        <taxon>Cytophagales</taxon>
        <taxon>Cytophagaceae</taxon>
        <taxon>Spirosoma</taxon>
    </lineage>
</organism>
<accession>A0A4Q2UBU7</accession>
<evidence type="ECO:0000256" key="1">
    <source>
        <dbReference type="ARBA" id="ARBA00023015"/>
    </source>
</evidence>
<dbReference type="InterPro" id="IPR009057">
    <property type="entry name" value="Homeodomain-like_sf"/>
</dbReference>
<dbReference type="GO" id="GO:0003700">
    <property type="term" value="F:DNA-binding transcription factor activity"/>
    <property type="evidence" value="ECO:0007669"/>
    <property type="project" value="InterPro"/>
</dbReference>
<proteinExistence type="predicted"/>
<dbReference type="PANTHER" id="PTHR43280">
    <property type="entry name" value="ARAC-FAMILY TRANSCRIPTIONAL REGULATOR"/>
    <property type="match status" value="1"/>
</dbReference>
<dbReference type="PANTHER" id="PTHR43280:SF32">
    <property type="entry name" value="TRANSCRIPTIONAL REGULATORY PROTEIN"/>
    <property type="match status" value="1"/>
</dbReference>
<keyword evidence="3" id="KW-0804">Transcription</keyword>
<dbReference type="AlphaFoldDB" id="A0A4Q2UBU7"/>
<dbReference type="Pfam" id="PF12833">
    <property type="entry name" value="HTH_18"/>
    <property type="match status" value="1"/>
</dbReference>
<keyword evidence="1" id="KW-0805">Transcription regulation</keyword>
<evidence type="ECO:0000256" key="2">
    <source>
        <dbReference type="ARBA" id="ARBA00023125"/>
    </source>
</evidence>
<dbReference type="SUPFAM" id="SSF46689">
    <property type="entry name" value="Homeodomain-like"/>
    <property type="match status" value="1"/>
</dbReference>
<dbReference type="SMART" id="SM00342">
    <property type="entry name" value="HTH_ARAC"/>
    <property type="match status" value="1"/>
</dbReference>
<name>A0A4Q2UBU7_9BACT</name>
<dbReference type="Proteomes" id="UP000290407">
    <property type="component" value="Unassembled WGS sequence"/>
</dbReference>
<reference evidence="5 6" key="1">
    <citation type="submission" date="2019-01" db="EMBL/GenBank/DDBJ databases">
        <title>Spirosoma flava sp. nov., a propanil-degrading bacterium isolated from herbicide-contaminated soil.</title>
        <authorList>
            <person name="Zhang L."/>
            <person name="Jiang J.-D."/>
        </authorList>
    </citation>
    <scope>NUCLEOTIDE SEQUENCE [LARGE SCALE GENOMIC DNA]</scope>
    <source>
        <strain evidence="5 6">TY50</strain>
    </source>
</reference>
<evidence type="ECO:0000313" key="6">
    <source>
        <dbReference type="Proteomes" id="UP000290407"/>
    </source>
</evidence>
<evidence type="ECO:0000256" key="3">
    <source>
        <dbReference type="ARBA" id="ARBA00023163"/>
    </source>
</evidence>
<dbReference type="InterPro" id="IPR018060">
    <property type="entry name" value="HTH_AraC"/>
</dbReference>
<keyword evidence="2" id="KW-0238">DNA-binding</keyword>
<feature type="domain" description="HTH araC/xylS-type" evidence="4">
    <location>
        <begin position="199"/>
        <end position="309"/>
    </location>
</feature>
<comment type="caution">
    <text evidence="5">The sequence shown here is derived from an EMBL/GenBank/DDBJ whole genome shotgun (WGS) entry which is preliminary data.</text>
</comment>
<dbReference type="EMBL" id="SBLB01000013">
    <property type="protein sequence ID" value="RYC66543.1"/>
    <property type="molecule type" value="Genomic_DNA"/>
</dbReference>
<sequence length="312" mass="35619">MKSTSLDELYTVLDPAGDAADALQPPDIQTEVGHFNVFKVSDLMRGYHSKPPMAFDRRAFYKISLIRGHSRIEYADKVVDVAQQALWFANSQVPYRWLPDDEAQTGYFCIFTENFLLPAQVRTRLNELPIFQSGSSSVLMVDNDDFARIETIFERMSDEISSSYPYKYDLLRAYLLELIHQGQKLQPSPVSASPHTASVRVTALFTDLLERQFPLATPQQQIRLRTAKEYADQLALHVNHLNRVLRETTGYTTTKLIGDRVTQEAKMLLRQTNWSVSEISDSLGFADVAHFCNFFKRQTGQAPSTLRDRTII</sequence>
<dbReference type="Gene3D" id="1.10.10.60">
    <property type="entry name" value="Homeodomain-like"/>
    <property type="match status" value="1"/>
</dbReference>
<evidence type="ECO:0000313" key="5">
    <source>
        <dbReference type="EMBL" id="RYC66543.1"/>
    </source>
</evidence>
<gene>
    <name evidence="5" type="ORF">EQG79_28515</name>
</gene>
<dbReference type="PROSITE" id="PS01124">
    <property type="entry name" value="HTH_ARAC_FAMILY_2"/>
    <property type="match status" value="1"/>
</dbReference>
<dbReference type="GO" id="GO:0043565">
    <property type="term" value="F:sequence-specific DNA binding"/>
    <property type="evidence" value="ECO:0007669"/>
    <property type="project" value="InterPro"/>
</dbReference>
<keyword evidence="6" id="KW-1185">Reference proteome</keyword>
<dbReference type="RefSeq" id="WP_129606302.1">
    <property type="nucleotide sequence ID" value="NZ_SBLB01000013.1"/>
</dbReference>